<name>A0ABZ3JA18_SPOA4</name>
<proteinExistence type="predicted"/>
<gene>
    <name evidence="2" type="ORF">SPACI_050960</name>
</gene>
<evidence type="ECO:0000313" key="2">
    <source>
        <dbReference type="EMBL" id="XFO74985.1"/>
    </source>
</evidence>
<dbReference type="SUPFAM" id="SSF101262">
    <property type="entry name" value="Methenyltetrahydrofolate cyclohydrolase-like"/>
    <property type="match status" value="1"/>
</dbReference>
<reference evidence="2" key="1">
    <citation type="submission" date="2024-05" db="EMBL/GenBank/DDBJ databases">
        <title>Isolation and characterization of Sporomusa carbonis sp. nov., a carboxydotrophic hydrogenogen in the genus of Sporomusa isolated from a charcoal burning pile.</title>
        <authorList>
            <person name="Boeer T."/>
            <person name="Rosenbaum F."/>
            <person name="Eysell L."/>
            <person name="Mueller V."/>
            <person name="Daniel R."/>
            <person name="Poehlein A."/>
        </authorList>
    </citation>
    <scope>NUCLEOTIDE SEQUENCE [LARGE SCALE GENOMIC DNA]</scope>
    <source>
        <strain evidence="2">DSM 3132</strain>
    </source>
</reference>
<dbReference type="Gene3D" id="1.20.120.680">
    <property type="entry name" value="Formiminotetrahydrofolate cyclodeaminase monomer, up-and-down helical bundle"/>
    <property type="match status" value="1"/>
</dbReference>
<sequence>MMLSSLSISDFAAKLASDEVPPGGGSTAAIYGLMAAALLEMAIAYSLKDRKPAEGNEILVAKQADLARLHIELTILIDRDALALRGLLAAAGLPATTVEKQQVRNLALQKALKQAAEIPVETARSCLEVMEIGKTIVGMVDKLVVSDLMAGVAAAHAGITASLLSTAINLNEIQEDSLVSALKGQIYLLRTTGDELRAAIEKIVYRNAPFDVLQGGE</sequence>
<protein>
    <recommendedName>
        <fullName evidence="1">Cyclodeaminase/cyclohydrolase domain-containing protein</fullName>
    </recommendedName>
</protein>
<accession>A0ABZ3JA18</accession>
<keyword evidence="3" id="KW-1185">Reference proteome</keyword>
<organism evidence="2 3">
    <name type="scientific">Sporomusa acidovorans (strain ATCC 49682 / DSM 3132 / Mol)</name>
    <dbReference type="NCBI Taxonomy" id="1123286"/>
    <lineage>
        <taxon>Bacteria</taxon>
        <taxon>Bacillati</taxon>
        <taxon>Bacillota</taxon>
        <taxon>Negativicutes</taxon>
        <taxon>Selenomonadales</taxon>
        <taxon>Sporomusaceae</taxon>
        <taxon>Sporomusa</taxon>
    </lineage>
</organism>
<dbReference type="Pfam" id="PF04961">
    <property type="entry name" value="FTCD_C"/>
    <property type="match status" value="1"/>
</dbReference>
<dbReference type="Proteomes" id="UP000216052">
    <property type="component" value="Chromosome"/>
</dbReference>
<dbReference type="RefSeq" id="WP_093795500.1">
    <property type="nucleotide sequence ID" value="NZ_CP155571.1"/>
</dbReference>
<feature type="domain" description="Cyclodeaminase/cyclohydrolase" evidence="1">
    <location>
        <begin position="7"/>
        <end position="185"/>
    </location>
</feature>
<dbReference type="InterPro" id="IPR036178">
    <property type="entry name" value="Formintransfe-cycloase-like_sf"/>
</dbReference>
<dbReference type="EMBL" id="CP155571">
    <property type="protein sequence ID" value="XFO74985.1"/>
    <property type="molecule type" value="Genomic_DNA"/>
</dbReference>
<evidence type="ECO:0000259" key="1">
    <source>
        <dbReference type="Pfam" id="PF04961"/>
    </source>
</evidence>
<dbReference type="InterPro" id="IPR007044">
    <property type="entry name" value="Cyclodeamin/CycHdrlase"/>
</dbReference>
<evidence type="ECO:0000313" key="3">
    <source>
        <dbReference type="Proteomes" id="UP000216052"/>
    </source>
</evidence>